<keyword evidence="2" id="KW-1133">Transmembrane helix</keyword>
<evidence type="ECO:0000313" key="4">
    <source>
        <dbReference type="Proteomes" id="UP000636960"/>
    </source>
</evidence>
<evidence type="ECO:0000256" key="1">
    <source>
        <dbReference type="SAM" id="MobiDB-lite"/>
    </source>
</evidence>
<dbReference type="Proteomes" id="UP000636960">
    <property type="component" value="Unassembled WGS sequence"/>
</dbReference>
<dbReference type="EMBL" id="BOMV01000034">
    <property type="protein sequence ID" value="GIE95614.1"/>
    <property type="molecule type" value="Genomic_DNA"/>
</dbReference>
<gene>
    <name evidence="3" type="ORF">Ari01nite_30790</name>
</gene>
<evidence type="ECO:0000313" key="3">
    <source>
        <dbReference type="EMBL" id="GIE95614.1"/>
    </source>
</evidence>
<accession>A0A919JYL6</accession>
<keyword evidence="2" id="KW-0812">Transmembrane</keyword>
<reference evidence="3" key="1">
    <citation type="submission" date="2021-01" db="EMBL/GenBank/DDBJ databases">
        <title>Whole genome shotgun sequence of Actinoplanes rishiriensis NBRC 108556.</title>
        <authorList>
            <person name="Komaki H."/>
            <person name="Tamura T."/>
        </authorList>
    </citation>
    <scope>NUCLEOTIDE SEQUENCE</scope>
    <source>
        <strain evidence="3">NBRC 108556</strain>
    </source>
</reference>
<proteinExistence type="predicted"/>
<feature type="compositionally biased region" description="Basic and acidic residues" evidence="1">
    <location>
        <begin position="1"/>
        <end position="12"/>
    </location>
</feature>
<feature type="region of interest" description="Disordered" evidence="1">
    <location>
        <begin position="65"/>
        <end position="111"/>
    </location>
</feature>
<feature type="region of interest" description="Disordered" evidence="1">
    <location>
        <begin position="1"/>
        <end position="23"/>
    </location>
</feature>
<dbReference type="RefSeq" id="WP_203781905.1">
    <property type="nucleotide sequence ID" value="NZ_BOMV01000034.1"/>
</dbReference>
<dbReference type="AlphaFoldDB" id="A0A919JYL6"/>
<feature type="compositionally biased region" description="Low complexity" evidence="1">
    <location>
        <begin position="65"/>
        <end position="76"/>
    </location>
</feature>
<sequence>MPSEADLFRALDDEPPTPSTVSVQRAIATGRRHRARRNAGYAGAAALTAVAVAGVSVAGNLVAGPPGQPAATGPTPSKTVPSKAGPSEAPAKPAYTIPGTPGWNAPPASPPSRCTIEKLPVPRNVRMALISGADPTGRYLVGRSYPPGGGYQAVIWADGKGREVPLPGDSEELLTDANSAGVAVGWSYTEKGQLPYVYRDGKVSKLPGVKEGQAIAINEAGAIVGDSGGPGGGRVLVWPSPTAKPIKLPLPAGAQSASAGDIDEDGTVVGMLDYETPYVWFADGTHRELPVPDIDGKPAETASVIGVRNGWAIGTATNGMGRKGEGAEGGKMVSVRWNIRTGEVQELAGRVRSLDAVNAQGWVIGTGAEGHAVLAAGGTTVKLPALAAHQPDGLSNIANALSDDGRTIAGQSDDASGTIRAVIWRCQ</sequence>
<organism evidence="3 4">
    <name type="scientific">Paractinoplanes rishiriensis</name>
    <dbReference type="NCBI Taxonomy" id="1050105"/>
    <lineage>
        <taxon>Bacteria</taxon>
        <taxon>Bacillati</taxon>
        <taxon>Actinomycetota</taxon>
        <taxon>Actinomycetes</taxon>
        <taxon>Micromonosporales</taxon>
        <taxon>Micromonosporaceae</taxon>
        <taxon>Paractinoplanes</taxon>
    </lineage>
</organism>
<keyword evidence="2" id="KW-0472">Membrane</keyword>
<keyword evidence="4" id="KW-1185">Reference proteome</keyword>
<name>A0A919JYL6_9ACTN</name>
<comment type="caution">
    <text evidence="3">The sequence shown here is derived from an EMBL/GenBank/DDBJ whole genome shotgun (WGS) entry which is preliminary data.</text>
</comment>
<protein>
    <submittedName>
        <fullName evidence="3">Uncharacterized protein</fullName>
    </submittedName>
</protein>
<evidence type="ECO:0000256" key="2">
    <source>
        <dbReference type="SAM" id="Phobius"/>
    </source>
</evidence>
<feature type="transmembrane region" description="Helical" evidence="2">
    <location>
        <begin position="41"/>
        <end position="63"/>
    </location>
</feature>